<dbReference type="EMBL" id="JACHXN010000007">
    <property type="protein sequence ID" value="MBB3146148.1"/>
    <property type="molecule type" value="Genomic_DNA"/>
</dbReference>
<feature type="region of interest" description="Disordered" evidence="1">
    <location>
        <begin position="54"/>
        <end position="76"/>
    </location>
</feature>
<name>A0A839U5Z3_9HYPH</name>
<organism evidence="2 3">
    <name type="scientific">Phyllobacterium trifolii</name>
    <dbReference type="NCBI Taxonomy" id="300193"/>
    <lineage>
        <taxon>Bacteria</taxon>
        <taxon>Pseudomonadati</taxon>
        <taxon>Pseudomonadota</taxon>
        <taxon>Alphaproteobacteria</taxon>
        <taxon>Hyphomicrobiales</taxon>
        <taxon>Phyllobacteriaceae</taxon>
        <taxon>Phyllobacterium</taxon>
    </lineage>
</organism>
<reference evidence="2 3" key="1">
    <citation type="submission" date="2020-08" db="EMBL/GenBank/DDBJ databases">
        <title>Genomic Encyclopedia of Type Strains, Phase III (KMG-III): the genomes of soil and plant-associated and newly described type strains.</title>
        <authorList>
            <person name="Whitman W."/>
        </authorList>
    </citation>
    <scope>NUCLEOTIDE SEQUENCE [LARGE SCALE GENOMIC DNA]</scope>
    <source>
        <strain evidence="2 3">CECT 7015</strain>
    </source>
</reference>
<comment type="caution">
    <text evidence="2">The sequence shown here is derived from an EMBL/GenBank/DDBJ whole genome shotgun (WGS) entry which is preliminary data.</text>
</comment>
<proteinExistence type="predicted"/>
<dbReference type="AlphaFoldDB" id="A0A839U5Z3"/>
<evidence type="ECO:0000313" key="2">
    <source>
        <dbReference type="EMBL" id="MBB3146148.1"/>
    </source>
</evidence>
<evidence type="ECO:0000256" key="1">
    <source>
        <dbReference type="SAM" id="MobiDB-lite"/>
    </source>
</evidence>
<evidence type="ECO:0000313" key="3">
    <source>
        <dbReference type="Proteomes" id="UP000554520"/>
    </source>
</evidence>
<protein>
    <submittedName>
        <fullName evidence="2">Uncharacterized protein</fullName>
    </submittedName>
</protein>
<keyword evidence="3" id="KW-1185">Reference proteome</keyword>
<accession>A0A839U5Z3</accession>
<gene>
    <name evidence="2" type="ORF">FHS21_002563</name>
</gene>
<sequence length="76" mass="8186">MTRIVDDQRVAIRQALKTGLSQGGNPRSTALDVVGPINRVTGKREGGIIVLTSRQEPPARTRSGSRSITARLPHLT</sequence>
<dbReference type="RefSeq" id="WP_158482309.1">
    <property type="nucleotide sequence ID" value="NZ_JACHXN010000007.1"/>
</dbReference>
<dbReference type="Proteomes" id="UP000554520">
    <property type="component" value="Unassembled WGS sequence"/>
</dbReference>